<accession>A0A3S5CS43</accession>
<evidence type="ECO:0000313" key="4">
    <source>
        <dbReference type="Proteomes" id="UP000784294"/>
    </source>
</evidence>
<organism evidence="3 4">
    <name type="scientific">Protopolystoma xenopodis</name>
    <dbReference type="NCBI Taxonomy" id="117903"/>
    <lineage>
        <taxon>Eukaryota</taxon>
        <taxon>Metazoa</taxon>
        <taxon>Spiralia</taxon>
        <taxon>Lophotrochozoa</taxon>
        <taxon>Platyhelminthes</taxon>
        <taxon>Monogenea</taxon>
        <taxon>Polyopisthocotylea</taxon>
        <taxon>Polystomatidea</taxon>
        <taxon>Polystomatidae</taxon>
        <taxon>Protopolystoma</taxon>
    </lineage>
</organism>
<proteinExistence type="predicted"/>
<evidence type="ECO:0000256" key="1">
    <source>
        <dbReference type="SAM" id="MobiDB-lite"/>
    </source>
</evidence>
<comment type="caution">
    <text evidence="3">The sequence shown here is derived from an EMBL/GenBank/DDBJ whole genome shotgun (WGS) entry which is preliminary data.</text>
</comment>
<keyword evidence="4" id="KW-1185">Reference proteome</keyword>
<gene>
    <name evidence="3" type="ORF">PXEA_LOCUS37020</name>
</gene>
<dbReference type="Proteomes" id="UP000784294">
    <property type="component" value="Unassembled WGS sequence"/>
</dbReference>
<feature type="chain" id="PRO_5018780512" description="Secreted protein" evidence="2">
    <location>
        <begin position="26"/>
        <end position="117"/>
    </location>
</feature>
<feature type="signal peptide" evidence="2">
    <location>
        <begin position="1"/>
        <end position="25"/>
    </location>
</feature>
<keyword evidence="2" id="KW-0732">Signal</keyword>
<evidence type="ECO:0000313" key="3">
    <source>
        <dbReference type="EMBL" id="VEL43580.1"/>
    </source>
</evidence>
<dbReference type="EMBL" id="CAAALY010282885">
    <property type="protein sequence ID" value="VEL43580.1"/>
    <property type="molecule type" value="Genomic_DNA"/>
</dbReference>
<reference evidence="3" key="1">
    <citation type="submission" date="2018-11" db="EMBL/GenBank/DDBJ databases">
        <authorList>
            <consortium name="Pathogen Informatics"/>
        </authorList>
    </citation>
    <scope>NUCLEOTIDE SEQUENCE</scope>
</reference>
<dbReference type="AlphaFoldDB" id="A0A3S5CS43"/>
<name>A0A3S5CS43_9PLAT</name>
<evidence type="ECO:0000256" key="2">
    <source>
        <dbReference type="SAM" id="SignalP"/>
    </source>
</evidence>
<protein>
    <recommendedName>
        <fullName evidence="5">Secreted protein</fullName>
    </recommendedName>
</protein>
<feature type="region of interest" description="Disordered" evidence="1">
    <location>
        <begin position="58"/>
        <end position="89"/>
    </location>
</feature>
<sequence>MMMMPIMAFCVLWATQLNKSPIVHGANYAVPLSWAHVHNLVLVPNSVRLSSPPLFDSSNRDVGPLHGQPSAAKAARRCENTKPGADAYKHTGAVTISHRLADTCSHDPWTGHRLEIQ</sequence>
<evidence type="ECO:0008006" key="5">
    <source>
        <dbReference type="Google" id="ProtNLM"/>
    </source>
</evidence>